<feature type="domain" description="Bacterial Ig" evidence="3">
    <location>
        <begin position="392"/>
        <end position="467"/>
    </location>
</feature>
<dbReference type="InterPro" id="IPR041498">
    <property type="entry name" value="Big_6"/>
</dbReference>
<evidence type="ECO:0000259" key="4">
    <source>
        <dbReference type="Pfam" id="PF20622"/>
    </source>
</evidence>
<dbReference type="Gene3D" id="2.60.40.10">
    <property type="entry name" value="Immunoglobulins"/>
    <property type="match status" value="7"/>
</dbReference>
<feature type="domain" description="Bacterial Ig" evidence="4">
    <location>
        <begin position="1340"/>
        <end position="1417"/>
    </location>
</feature>
<dbReference type="Proteomes" id="UP000539064">
    <property type="component" value="Unassembled WGS sequence"/>
</dbReference>
<dbReference type="NCBIfam" id="NF033510">
    <property type="entry name" value="Ca_tandemer"/>
    <property type="match status" value="6"/>
</dbReference>
<feature type="domain" description="Bacterial Ig" evidence="3">
    <location>
        <begin position="309"/>
        <end position="385"/>
    </location>
</feature>
<protein>
    <recommendedName>
        <fullName evidence="7">Bacterial Ig domain-containing protein</fullName>
    </recommendedName>
</protein>
<dbReference type="RefSeq" id="WP_185523482.1">
    <property type="nucleotide sequence ID" value="NZ_JAARVG010000002.1"/>
</dbReference>
<feature type="domain" description="Bacterial Ig" evidence="3">
    <location>
        <begin position="473"/>
        <end position="555"/>
    </location>
</feature>
<feature type="domain" description="Bacterial Ig" evidence="3">
    <location>
        <begin position="722"/>
        <end position="798"/>
    </location>
</feature>
<name>A0A7X1CKT3_9LIST</name>
<dbReference type="InterPro" id="IPR046746">
    <property type="entry name" value="Big_15"/>
</dbReference>
<dbReference type="Pfam" id="PF17936">
    <property type="entry name" value="Big_6"/>
    <property type="match status" value="8"/>
</dbReference>
<evidence type="ECO:0000256" key="2">
    <source>
        <dbReference type="SAM" id="SignalP"/>
    </source>
</evidence>
<evidence type="ECO:0000259" key="3">
    <source>
        <dbReference type="Pfam" id="PF17936"/>
    </source>
</evidence>
<reference evidence="5 6" key="1">
    <citation type="submission" date="2020-03" db="EMBL/GenBank/DDBJ databases">
        <title>Soil Listeria distribution.</title>
        <authorList>
            <person name="Liao J."/>
            <person name="Wiedmann M."/>
        </authorList>
    </citation>
    <scope>NUCLEOTIDE SEQUENCE [LARGE SCALE GENOMIC DNA]</scope>
    <source>
        <strain evidence="5 6">FSL L7-0978</strain>
    </source>
</reference>
<feature type="domain" description="Bacterial Ig" evidence="4">
    <location>
        <begin position="1424"/>
        <end position="1504"/>
    </location>
</feature>
<feature type="domain" description="Bacterial Ig" evidence="3">
    <location>
        <begin position="558"/>
        <end position="637"/>
    </location>
</feature>
<feature type="domain" description="Bacterial Ig" evidence="3">
    <location>
        <begin position="228"/>
        <end position="302"/>
    </location>
</feature>
<feature type="domain" description="Bacterial Ig" evidence="4">
    <location>
        <begin position="806"/>
        <end position="884"/>
    </location>
</feature>
<evidence type="ECO:0008006" key="7">
    <source>
        <dbReference type="Google" id="ProtNLM"/>
    </source>
</evidence>
<evidence type="ECO:0000313" key="5">
    <source>
        <dbReference type="EMBL" id="MBC1792492.1"/>
    </source>
</evidence>
<feature type="domain" description="Bacterial Ig" evidence="4">
    <location>
        <begin position="981"/>
        <end position="1059"/>
    </location>
</feature>
<keyword evidence="2" id="KW-0732">Signal</keyword>
<feature type="domain" description="Bacterial Ig" evidence="4">
    <location>
        <begin position="1511"/>
        <end position="1593"/>
    </location>
</feature>
<feature type="domain" description="Bacterial Ig" evidence="3">
    <location>
        <begin position="643"/>
        <end position="718"/>
    </location>
</feature>
<dbReference type="Pfam" id="PF20622">
    <property type="entry name" value="Big_15"/>
    <property type="match status" value="8"/>
</dbReference>
<feature type="domain" description="Bacterial Ig" evidence="4">
    <location>
        <begin position="1251"/>
        <end position="1331"/>
    </location>
</feature>
<proteinExistence type="predicted"/>
<sequence length="1594" mass="164636">MNKKQTLKRVATAVITANVLASTFITSLPAKSFAAENPGTSAEQRLVGSGLQATSTNLIKNPQFNGLNNWDFRLYHADYSTIFNPTTPDYNASNGWYNVVAANQYFWVKPNNNNSIDLTMNVATGWSSQPVGHMIQTVDTVAGRSYTLTYNQANLGNGNIILQVLDGTDITFTLPGFAQQDTTWGNHTLTFTAKSDKTTLRFRVYRASSGSGSERVSNLNLVDNSATVINAVKDTDTVVSGTGMANGTVVVKNTTTGEVIGNGTVNAQGIYIINIPKQPGNSTVQASVTNAGGLTASDSTKVIKTIVDKPVINAVTDYDTHVTGTGEPGTTVKVNLPDGTTKTGTVASDGKFDIAIPKQTGDSVISVTLTDGASGVESAPGTTTVVKTIVNKPILNTVTDRDTHVTGTGKAGTTVKVTLPDGTTKTGTVDSDGKFDITIPKQVKDAVISATLTDEASGVESSPGTTRVVHDGPATPVLDRVTNISTKVTGTGDSGNRITIKVKDGGSTISYTGFVDDFGEFSIAIDTPEAGATVEAIAKDSANVLSDIVTKTVVDVIAPNAPTVQAVSDSDTKVTGSGEANCDVTVTLPSGGTVTGTTDADGKFSITIPKQTAGRDIKVNLTDAAGNVGAATTVTVQTDVLANPTVNRISNQDTKATGTGVAGATVTLTANGHDYTTEVGADGKYEVTIPKLAAGLNVVVKQAKNGKTSGSVNTIVQDDRTPAKPAVNPVKDSDTKATGTGTAGDTIKVKLPNGDVATGVVATDGTWAVTIPAQAAGSELDVTATGPNGRTSDATEVAIAQTPQTGTLTTNDFTMGRDQYIVGSYTGDVKKFRITIGDKVYEGGSLDTVRKTYTFYAVDKAVEGNFTIAALDKYGNVLDTKTAKMIRQSTRTPVAPVVNPVKDSDTKATGTGVAGDTITVKLPNGDTKTGVVAADGTWSITIPAQAAGAKIDVTATTPDNKVSPATTVTIGQTTQVGAITTANDFTVGTDKYITGKFTGAIKSLRVTIGTNVYTGGTLDTTAGTFSFYALATATAAGTYKIEGLDKYGNVISTKTANIIKNSGNTGVGTGTVSANGFVIHTDKNVTGTITGDVKTLRLVYDGVTYTGGTIAADKTFTFYALDKILNKSKSARIDGYDANGNKIATSTITLSDSQDNNSGVGSGTVTADDFNVGTDRNITGKYTGDVKSIKVRVGDVTYSGGTLTDGNFTFYASDKITSTTQVVFVDGYDANGNRIATSAVSTAVILPATSGTITPATYKIPADRTLTATYTGDVKTVKVTINGTVYTGGTVSGGNVSFYIGDKITSTSDVVKITALDAYGRTLQTKDVTIQSSVVIPNVVTPATFTIGTSYLTGTYSGNVKTVKVKINDVVYSGGTVEDGKISFYIGNKVTSVSDSVIIYGYDANGTQVDMKTVTVARPAVGTGTVTPATFTTPGSTNLTGTYTGDVKTIVVNINGTDYTGGTVADGAFTFWIGTKITSVDDVVKVKGLDANQNVIDTKTVTIAAAQPDEGTITPATFSLKTSSITGTYTGPGKSLRVTVNGVALPVGGAVANNNFSYYVGLKNKVTSTSDVVKIALLDKNGLVMEEKPVTIVD</sequence>
<dbReference type="InterPro" id="IPR013783">
    <property type="entry name" value="Ig-like_fold"/>
</dbReference>
<dbReference type="EMBL" id="JAARVG010000002">
    <property type="protein sequence ID" value="MBC1792492.1"/>
    <property type="molecule type" value="Genomic_DNA"/>
</dbReference>
<evidence type="ECO:0000256" key="1">
    <source>
        <dbReference type="SAM" id="MobiDB-lite"/>
    </source>
</evidence>
<accession>A0A7X1CKT3</accession>
<organism evidence="5 6">
    <name type="scientific">Listeria booriae</name>
    <dbReference type="NCBI Taxonomy" id="1552123"/>
    <lineage>
        <taxon>Bacteria</taxon>
        <taxon>Bacillati</taxon>
        <taxon>Bacillota</taxon>
        <taxon>Bacilli</taxon>
        <taxon>Bacillales</taxon>
        <taxon>Listeriaceae</taxon>
        <taxon>Listeria</taxon>
    </lineage>
</organism>
<gene>
    <name evidence="5" type="ORF">HCA52_03595</name>
</gene>
<feature type="region of interest" description="Disordered" evidence="1">
    <location>
        <begin position="721"/>
        <end position="742"/>
    </location>
</feature>
<feature type="chain" id="PRO_5031386044" description="Bacterial Ig domain-containing protein" evidence="2">
    <location>
        <begin position="35"/>
        <end position="1594"/>
    </location>
</feature>
<feature type="domain" description="Bacterial Ig" evidence="4">
    <location>
        <begin position="1070"/>
        <end position="1151"/>
    </location>
</feature>
<comment type="caution">
    <text evidence="5">The sequence shown here is derived from an EMBL/GenBank/DDBJ whole genome shotgun (WGS) entry which is preliminary data.</text>
</comment>
<evidence type="ECO:0000313" key="6">
    <source>
        <dbReference type="Proteomes" id="UP000539064"/>
    </source>
</evidence>
<feature type="domain" description="Bacterial Ig" evidence="4">
    <location>
        <begin position="1163"/>
        <end position="1241"/>
    </location>
</feature>
<feature type="signal peptide" evidence="2">
    <location>
        <begin position="1"/>
        <end position="34"/>
    </location>
</feature>
<feature type="domain" description="Bacterial Ig" evidence="3">
    <location>
        <begin position="893"/>
        <end position="969"/>
    </location>
</feature>